<sequence length="181" mass="20480">MREVKVKFHVRDREALFLALKARGIELGEPFFQDDQAYAPDRWTFEDSRLGVSFPRLRTINDRHFFTLKQPTINAQAYISFETEVADRDQMHQAILNMGFCPTVRVAKIRRTASLGNVSLCVDELDGLGMFLELDCPVSAHESAVTVQEALNTFVASLNVDVTRTEETCDALVRISQLRAA</sequence>
<dbReference type="Pfam" id="PF01928">
    <property type="entry name" value="CYTH"/>
    <property type="match status" value="1"/>
</dbReference>
<dbReference type="InterPro" id="IPR033469">
    <property type="entry name" value="CYTH-like_dom_sf"/>
</dbReference>
<dbReference type="InterPro" id="IPR008173">
    <property type="entry name" value="Adenylyl_cyclase_CyaB"/>
</dbReference>
<dbReference type="SUPFAM" id="SSF55154">
    <property type="entry name" value="CYTH-like phosphatases"/>
    <property type="match status" value="1"/>
</dbReference>
<feature type="domain" description="CYTH" evidence="1">
    <location>
        <begin position="1"/>
        <end position="181"/>
    </location>
</feature>
<dbReference type="Proteomes" id="UP000199013">
    <property type="component" value="Unassembled WGS sequence"/>
</dbReference>
<proteinExistence type="predicted"/>
<dbReference type="PANTHER" id="PTHR21028:SF2">
    <property type="entry name" value="CYTH DOMAIN-CONTAINING PROTEIN"/>
    <property type="match status" value="1"/>
</dbReference>
<evidence type="ECO:0000313" key="2">
    <source>
        <dbReference type="EMBL" id="SBW28790.1"/>
    </source>
</evidence>
<accession>A0A1C3PG79</accession>
<organism evidence="2 3">
    <name type="scientific">Candidatus Protofrankia californiensis</name>
    <dbReference type="NCBI Taxonomy" id="1839754"/>
    <lineage>
        <taxon>Bacteria</taxon>
        <taxon>Bacillati</taxon>
        <taxon>Actinomycetota</taxon>
        <taxon>Actinomycetes</taxon>
        <taxon>Frankiales</taxon>
        <taxon>Frankiaceae</taxon>
        <taxon>Protofrankia</taxon>
    </lineage>
</organism>
<evidence type="ECO:0000313" key="3">
    <source>
        <dbReference type="Proteomes" id="UP000199013"/>
    </source>
</evidence>
<name>A0A1C3PG79_9ACTN</name>
<dbReference type="PROSITE" id="PS51707">
    <property type="entry name" value="CYTH"/>
    <property type="match status" value="1"/>
</dbReference>
<dbReference type="AlphaFoldDB" id="A0A1C3PG79"/>
<reference evidence="3" key="1">
    <citation type="submission" date="2016-02" db="EMBL/GenBank/DDBJ databases">
        <authorList>
            <person name="Wibberg D."/>
        </authorList>
    </citation>
    <scope>NUCLEOTIDE SEQUENCE [LARGE SCALE GENOMIC DNA]</scope>
</reference>
<dbReference type="EMBL" id="FLUV01002472">
    <property type="protein sequence ID" value="SBW28790.1"/>
    <property type="molecule type" value="Genomic_DNA"/>
</dbReference>
<dbReference type="Gene3D" id="2.40.320.10">
    <property type="entry name" value="Hypothetical Protein Pfu-838710-001"/>
    <property type="match status" value="1"/>
</dbReference>
<dbReference type="CDD" id="cd07890">
    <property type="entry name" value="CYTH-like_AC_IV-like"/>
    <property type="match status" value="1"/>
</dbReference>
<keyword evidence="3" id="KW-1185">Reference proteome</keyword>
<protein>
    <submittedName>
        <fullName evidence="2">Adenylate cyclase</fullName>
    </submittedName>
</protein>
<dbReference type="PANTHER" id="PTHR21028">
    <property type="entry name" value="SI:CH211-156B7.4"/>
    <property type="match status" value="1"/>
</dbReference>
<dbReference type="InterPro" id="IPR023577">
    <property type="entry name" value="CYTH_domain"/>
</dbReference>
<evidence type="ECO:0000259" key="1">
    <source>
        <dbReference type="PROSITE" id="PS51707"/>
    </source>
</evidence>
<gene>
    <name evidence="2" type="ORF">FDG2_5994</name>
</gene>